<dbReference type="GO" id="GO:0016787">
    <property type="term" value="F:hydrolase activity"/>
    <property type="evidence" value="ECO:0007669"/>
    <property type="project" value="UniProtKB-KW"/>
</dbReference>
<name>A0A9Q3EYY6_9BASI</name>
<dbReference type="InterPro" id="IPR050951">
    <property type="entry name" value="Retrovirus_Pol_polyprotein"/>
</dbReference>
<dbReference type="InterPro" id="IPR041373">
    <property type="entry name" value="RT_RNaseH"/>
</dbReference>
<proteinExistence type="predicted"/>
<protein>
    <recommendedName>
        <fullName evidence="7">Reverse transcriptase RNase H-like domain-containing protein</fullName>
    </recommendedName>
</protein>
<keyword evidence="2" id="KW-0548">Nucleotidyltransferase</keyword>
<keyword evidence="5" id="KW-0378">Hydrolase</keyword>
<dbReference type="PANTHER" id="PTHR37984:SF5">
    <property type="entry name" value="PROTEIN NYNRIN-LIKE"/>
    <property type="match status" value="1"/>
</dbReference>
<dbReference type="GO" id="GO:0004519">
    <property type="term" value="F:endonuclease activity"/>
    <property type="evidence" value="ECO:0007669"/>
    <property type="project" value="UniProtKB-KW"/>
</dbReference>
<keyword evidence="6" id="KW-0695">RNA-directed DNA polymerase</keyword>
<accession>A0A9Q3EYY6</accession>
<evidence type="ECO:0000313" key="9">
    <source>
        <dbReference type="Proteomes" id="UP000765509"/>
    </source>
</evidence>
<dbReference type="Proteomes" id="UP000765509">
    <property type="component" value="Unassembled WGS sequence"/>
</dbReference>
<evidence type="ECO:0000256" key="2">
    <source>
        <dbReference type="ARBA" id="ARBA00022695"/>
    </source>
</evidence>
<dbReference type="SUPFAM" id="SSF56672">
    <property type="entry name" value="DNA/RNA polymerases"/>
    <property type="match status" value="1"/>
</dbReference>
<dbReference type="PANTHER" id="PTHR37984">
    <property type="entry name" value="PROTEIN CBG26694"/>
    <property type="match status" value="1"/>
</dbReference>
<evidence type="ECO:0000256" key="4">
    <source>
        <dbReference type="ARBA" id="ARBA00022759"/>
    </source>
</evidence>
<feature type="domain" description="Reverse transcriptase RNase H-like" evidence="7">
    <location>
        <begin position="218"/>
        <end position="320"/>
    </location>
</feature>
<keyword evidence="9" id="KW-1185">Reference proteome</keyword>
<reference evidence="8" key="1">
    <citation type="submission" date="2021-03" db="EMBL/GenBank/DDBJ databases">
        <title>Draft genome sequence of rust myrtle Austropuccinia psidii MF-1, a brazilian biotype.</title>
        <authorList>
            <person name="Quecine M.C."/>
            <person name="Pachon D.M.R."/>
            <person name="Bonatelli M.L."/>
            <person name="Correr F.H."/>
            <person name="Franceschini L.M."/>
            <person name="Leite T.F."/>
            <person name="Margarido G.R.A."/>
            <person name="Almeida C.A."/>
            <person name="Ferrarezi J.A."/>
            <person name="Labate C.A."/>
        </authorList>
    </citation>
    <scope>NUCLEOTIDE SEQUENCE</scope>
    <source>
        <strain evidence="8">MF-1</strain>
    </source>
</reference>
<keyword evidence="4" id="KW-0255">Endonuclease</keyword>
<dbReference type="AlphaFoldDB" id="A0A9Q3EYY6"/>
<evidence type="ECO:0000256" key="3">
    <source>
        <dbReference type="ARBA" id="ARBA00022722"/>
    </source>
</evidence>
<dbReference type="Pfam" id="PF17917">
    <property type="entry name" value="RT_RNaseH"/>
    <property type="match status" value="1"/>
</dbReference>
<dbReference type="CDD" id="cd09274">
    <property type="entry name" value="RNase_HI_RT_Ty3"/>
    <property type="match status" value="1"/>
</dbReference>
<evidence type="ECO:0000259" key="7">
    <source>
        <dbReference type="Pfam" id="PF17917"/>
    </source>
</evidence>
<dbReference type="GO" id="GO:0003964">
    <property type="term" value="F:RNA-directed DNA polymerase activity"/>
    <property type="evidence" value="ECO:0007669"/>
    <property type="project" value="UniProtKB-KW"/>
</dbReference>
<keyword evidence="1" id="KW-0808">Transferase</keyword>
<comment type="caution">
    <text evidence="8">The sequence shown here is derived from an EMBL/GenBank/DDBJ whole genome shotgun (WGS) entry which is preliminary data.</text>
</comment>
<evidence type="ECO:0000256" key="6">
    <source>
        <dbReference type="ARBA" id="ARBA00022918"/>
    </source>
</evidence>
<dbReference type="EMBL" id="AVOT02036181">
    <property type="protein sequence ID" value="MBW0530643.1"/>
    <property type="molecule type" value="Genomic_DNA"/>
</dbReference>
<evidence type="ECO:0000256" key="5">
    <source>
        <dbReference type="ARBA" id="ARBA00022801"/>
    </source>
</evidence>
<evidence type="ECO:0000313" key="8">
    <source>
        <dbReference type="EMBL" id="MBW0530643.1"/>
    </source>
</evidence>
<sequence length="430" mass="48915">MDLLPCFSLIIQNSPNVGHLILGYDFLYHFNPIIDCKDIFITYDSSHKDSSGINSSTCNGFATAVNSVSLVGELKTPSLPSSVHIPSIMPSQSLLPSRYAVFKEIKDVREDVAISSLHVFQGDMNLPPLSFHASLEEKLDEEEDPEEIEALLKVVPPAYHHSLVYSPSLKQINFLHTMPVIIILNWRVFYLQLVLSTNYQIRKAFTTSLILSHFNPSLQAIGETDASDYSLGALLSQVNDSGKNPISIDSLKLLQDELNYEIHDKELFGIVWALKRWRAFLFPLSNPSEVLTDHSSLQYFISSKVLTHHQVHWAEFPSEFHFTITYCPGRLATLPGAFSHQEKVDFISKNSQNFHQVIKQDGIQESRFFSIKVEIFSYLVDQIQKEVWKDKDYKEILRQLARGESGSDYSLEPQAKLLLFKDRVVIPSHE</sequence>
<gene>
    <name evidence="8" type="ORF">O181_070358</name>
</gene>
<dbReference type="OrthoDB" id="5550292at2759"/>
<organism evidence="8 9">
    <name type="scientific">Austropuccinia psidii MF-1</name>
    <dbReference type="NCBI Taxonomy" id="1389203"/>
    <lineage>
        <taxon>Eukaryota</taxon>
        <taxon>Fungi</taxon>
        <taxon>Dikarya</taxon>
        <taxon>Basidiomycota</taxon>
        <taxon>Pucciniomycotina</taxon>
        <taxon>Pucciniomycetes</taxon>
        <taxon>Pucciniales</taxon>
        <taxon>Sphaerophragmiaceae</taxon>
        <taxon>Austropuccinia</taxon>
    </lineage>
</organism>
<evidence type="ECO:0000256" key="1">
    <source>
        <dbReference type="ARBA" id="ARBA00022679"/>
    </source>
</evidence>
<dbReference type="InterPro" id="IPR043502">
    <property type="entry name" value="DNA/RNA_pol_sf"/>
</dbReference>
<keyword evidence="3" id="KW-0540">Nuclease</keyword>